<keyword evidence="3 6" id="KW-0346">Stress response</keyword>
<evidence type="ECO:0000313" key="8">
    <source>
        <dbReference type="EMBL" id="KGX88929.1"/>
    </source>
</evidence>
<dbReference type="InterPro" id="IPR021153">
    <property type="entry name" value="HrcA_C"/>
</dbReference>
<organism evidence="8 9">
    <name type="scientific">Pontibacillus litoralis JSM 072002</name>
    <dbReference type="NCBI Taxonomy" id="1385512"/>
    <lineage>
        <taxon>Bacteria</taxon>
        <taxon>Bacillati</taxon>
        <taxon>Bacillota</taxon>
        <taxon>Bacilli</taxon>
        <taxon>Bacillales</taxon>
        <taxon>Bacillaceae</taxon>
        <taxon>Pontibacillus</taxon>
    </lineage>
</organism>
<dbReference type="FunFam" id="1.10.10.10:FF:000049">
    <property type="entry name" value="Heat-inducible transcription repressor HrcA"/>
    <property type="match status" value="1"/>
</dbReference>
<dbReference type="InterPro" id="IPR002571">
    <property type="entry name" value="HrcA"/>
</dbReference>
<dbReference type="Gene3D" id="1.10.10.10">
    <property type="entry name" value="Winged helix-like DNA-binding domain superfamily/Winged helix DNA-binding domain"/>
    <property type="match status" value="1"/>
</dbReference>
<feature type="domain" description="Heat-inducible transcription repressor HrcA C-terminal" evidence="7">
    <location>
        <begin position="104"/>
        <end position="322"/>
    </location>
</feature>
<dbReference type="SUPFAM" id="SSF55781">
    <property type="entry name" value="GAF domain-like"/>
    <property type="match status" value="1"/>
</dbReference>
<evidence type="ECO:0000256" key="5">
    <source>
        <dbReference type="ARBA" id="ARBA00055319"/>
    </source>
</evidence>
<evidence type="ECO:0000256" key="1">
    <source>
        <dbReference type="ARBA" id="ARBA00022491"/>
    </source>
</evidence>
<keyword evidence="4 6" id="KW-0804">Transcription</keyword>
<gene>
    <name evidence="6" type="primary">hrcA</name>
    <name evidence="8" type="ORF">N784_00920</name>
</gene>
<comment type="function">
    <text evidence="5 6">Negative regulator of class I heat shock genes (grpE-dnaK-dnaJ and groELS operons). Prevents heat-shock induction of these operons.</text>
</comment>
<protein>
    <recommendedName>
        <fullName evidence="6">Heat-inducible transcription repressor HrcA</fullName>
    </recommendedName>
</protein>
<accession>A0A0A5GA55</accession>
<dbReference type="SUPFAM" id="SSF46785">
    <property type="entry name" value="Winged helix' DNA-binding domain"/>
    <property type="match status" value="1"/>
</dbReference>
<dbReference type="Proteomes" id="UP000030401">
    <property type="component" value="Unassembled WGS sequence"/>
</dbReference>
<keyword evidence="9" id="KW-1185">Reference proteome</keyword>
<dbReference type="Pfam" id="PF01628">
    <property type="entry name" value="HrcA"/>
    <property type="match status" value="1"/>
</dbReference>
<dbReference type="EMBL" id="AVPG01000001">
    <property type="protein sequence ID" value="KGX88929.1"/>
    <property type="molecule type" value="Genomic_DNA"/>
</dbReference>
<dbReference type="HAMAP" id="MF_00081">
    <property type="entry name" value="HrcA"/>
    <property type="match status" value="1"/>
</dbReference>
<dbReference type="GO" id="GO:0045892">
    <property type="term" value="P:negative regulation of DNA-templated transcription"/>
    <property type="evidence" value="ECO:0007669"/>
    <property type="project" value="UniProtKB-UniRule"/>
</dbReference>
<dbReference type="InterPro" id="IPR036388">
    <property type="entry name" value="WH-like_DNA-bd_sf"/>
</dbReference>
<dbReference type="Gene3D" id="3.30.390.60">
    <property type="entry name" value="Heat-inducible transcription repressor hrca homolog, domain 3"/>
    <property type="match status" value="1"/>
</dbReference>
<proteinExistence type="inferred from homology"/>
<dbReference type="Gene3D" id="3.30.450.40">
    <property type="match status" value="1"/>
</dbReference>
<dbReference type="PIRSF" id="PIRSF005485">
    <property type="entry name" value="HrcA"/>
    <property type="match status" value="1"/>
</dbReference>
<dbReference type="PANTHER" id="PTHR34824">
    <property type="entry name" value="HEAT-INDUCIBLE TRANSCRIPTION REPRESSOR HRCA"/>
    <property type="match status" value="1"/>
</dbReference>
<dbReference type="eggNOG" id="COG1420">
    <property type="taxonomic scope" value="Bacteria"/>
</dbReference>
<reference evidence="8 9" key="1">
    <citation type="submission" date="2013-08" db="EMBL/GenBank/DDBJ databases">
        <authorList>
            <person name="Huang J."/>
            <person name="Wang G."/>
        </authorList>
    </citation>
    <scope>NUCLEOTIDE SEQUENCE [LARGE SCALE GENOMIC DNA]</scope>
    <source>
        <strain evidence="8 9">JSM 072002</strain>
    </source>
</reference>
<dbReference type="PANTHER" id="PTHR34824:SF1">
    <property type="entry name" value="HEAT-INDUCIBLE TRANSCRIPTION REPRESSOR HRCA"/>
    <property type="match status" value="1"/>
</dbReference>
<dbReference type="STRING" id="1385512.N784_00920"/>
<dbReference type="OrthoDB" id="9783139at2"/>
<sequence length="348" mass="39683">MLTERQLLILQVIIDDFIESAQPVGSRAIAKKDSITYSSATIRNEMADLEELGYLEKTHSSSGRVPSEKGYRFYVDHLMSPFDLSKADITFIQDAFTYQMLEFERVVQQSARILSDLTNYTSIILGPEVYETKLKQLQIIPLSNYTAVAILVTNTGHVEHRSFTIPVVIQPVDLEKMVNILNEKLYGVAIIDLHRKLRTEILELLRKHTIEYDKAYQYLQAALFEEQSSKLYVGGKTNILMQPEFKDIDKVRALYSMIEEEVEIAHLLRNDTEDIKISIGHENEVSAMQNCSLITASYSLGDDQMGTIALLGPTRMEYSKVISLLNLLSNRMSQTFQSWYYSGPDGKQ</sequence>
<dbReference type="AlphaFoldDB" id="A0A0A5GA55"/>
<dbReference type="InterPro" id="IPR036390">
    <property type="entry name" value="WH_DNA-bd_sf"/>
</dbReference>
<comment type="similarity">
    <text evidence="6">Belongs to the HrcA family.</text>
</comment>
<keyword evidence="2 6" id="KW-0805">Transcription regulation</keyword>
<evidence type="ECO:0000313" key="9">
    <source>
        <dbReference type="Proteomes" id="UP000030401"/>
    </source>
</evidence>
<evidence type="ECO:0000256" key="2">
    <source>
        <dbReference type="ARBA" id="ARBA00023015"/>
    </source>
</evidence>
<keyword evidence="1 6" id="KW-0678">Repressor</keyword>
<comment type="caution">
    <text evidence="8">The sequence shown here is derived from an EMBL/GenBank/DDBJ whole genome shotgun (WGS) entry which is preliminary data.</text>
</comment>
<evidence type="ECO:0000256" key="4">
    <source>
        <dbReference type="ARBA" id="ARBA00023163"/>
    </source>
</evidence>
<dbReference type="RefSeq" id="WP_036831033.1">
    <property type="nucleotide sequence ID" value="NZ_AVPG01000001.1"/>
</dbReference>
<dbReference type="InterPro" id="IPR023120">
    <property type="entry name" value="WHTH_transcript_rep_HrcA_IDD"/>
</dbReference>
<dbReference type="NCBIfam" id="TIGR00331">
    <property type="entry name" value="hrcA"/>
    <property type="match status" value="1"/>
</dbReference>
<evidence type="ECO:0000256" key="6">
    <source>
        <dbReference type="HAMAP-Rule" id="MF_00081"/>
    </source>
</evidence>
<dbReference type="InterPro" id="IPR029016">
    <property type="entry name" value="GAF-like_dom_sf"/>
</dbReference>
<evidence type="ECO:0000256" key="3">
    <source>
        <dbReference type="ARBA" id="ARBA00023016"/>
    </source>
</evidence>
<dbReference type="GO" id="GO:0003677">
    <property type="term" value="F:DNA binding"/>
    <property type="evidence" value="ECO:0007669"/>
    <property type="project" value="InterPro"/>
</dbReference>
<evidence type="ECO:0000259" key="7">
    <source>
        <dbReference type="Pfam" id="PF01628"/>
    </source>
</evidence>
<name>A0A0A5GA55_9BACI</name>